<dbReference type="GO" id="GO:0034069">
    <property type="term" value="F:aminoglycoside N-acetyltransferase activity"/>
    <property type="evidence" value="ECO:0007669"/>
    <property type="project" value="TreeGrafter"/>
</dbReference>
<keyword evidence="3" id="KW-1185">Reference proteome</keyword>
<organism evidence="2 3">
    <name type="scientific">Metabacillus lacus</name>
    <dbReference type="NCBI Taxonomy" id="1983721"/>
    <lineage>
        <taxon>Bacteria</taxon>
        <taxon>Bacillati</taxon>
        <taxon>Bacillota</taxon>
        <taxon>Bacilli</taxon>
        <taxon>Bacillales</taxon>
        <taxon>Bacillaceae</taxon>
        <taxon>Metabacillus</taxon>
    </lineage>
</organism>
<dbReference type="InterPro" id="IPR000182">
    <property type="entry name" value="GNAT_dom"/>
</dbReference>
<comment type="caution">
    <text evidence="2">The sequence shown here is derived from an EMBL/GenBank/DDBJ whole genome shotgun (WGS) entry which is preliminary data.</text>
</comment>
<dbReference type="InterPro" id="IPR051554">
    <property type="entry name" value="Acetyltransferase_Eis"/>
</dbReference>
<dbReference type="Pfam" id="PF13530">
    <property type="entry name" value="SCP2_2"/>
    <property type="match status" value="1"/>
</dbReference>
<evidence type="ECO:0000313" key="3">
    <source>
        <dbReference type="Proteomes" id="UP000448867"/>
    </source>
</evidence>
<feature type="domain" description="N-acetyltransferase" evidence="1">
    <location>
        <begin position="1"/>
        <end position="146"/>
    </location>
</feature>
<dbReference type="EMBL" id="WKKI01000006">
    <property type="protein sequence ID" value="MRX71700.1"/>
    <property type="molecule type" value="Genomic_DNA"/>
</dbReference>
<dbReference type="AlphaFoldDB" id="A0A7X2IXN5"/>
<dbReference type="InterPro" id="IPR041380">
    <property type="entry name" value="Acetyltransf_17"/>
</dbReference>
<dbReference type="Gene3D" id="3.40.630.30">
    <property type="match status" value="2"/>
</dbReference>
<evidence type="ECO:0000313" key="2">
    <source>
        <dbReference type="EMBL" id="MRX71700.1"/>
    </source>
</evidence>
<dbReference type="Pfam" id="PF13527">
    <property type="entry name" value="Acetyltransf_9"/>
    <property type="match status" value="1"/>
</dbReference>
<dbReference type="GO" id="GO:0030649">
    <property type="term" value="P:aminoglycoside antibiotic catabolic process"/>
    <property type="evidence" value="ECO:0007669"/>
    <property type="project" value="TreeGrafter"/>
</dbReference>
<protein>
    <submittedName>
        <fullName evidence="2">GNAT family N-acetyltransferase</fullName>
    </submittedName>
</protein>
<reference evidence="2 3" key="1">
    <citation type="submission" date="2019-11" db="EMBL/GenBank/DDBJ databases">
        <title>Bacillus lacus genome.</title>
        <authorList>
            <person name="Allen C.J."/>
            <person name="Newman J.D."/>
        </authorList>
    </citation>
    <scope>NUCLEOTIDE SEQUENCE [LARGE SCALE GENOMIC DNA]</scope>
    <source>
        <strain evidence="2 3">KCTC 33946</strain>
    </source>
</reference>
<dbReference type="RefSeq" id="WP_154306828.1">
    <property type="nucleotide sequence ID" value="NZ_WKKI01000006.1"/>
</dbReference>
<dbReference type="InterPro" id="IPR025559">
    <property type="entry name" value="Eis_dom"/>
</dbReference>
<dbReference type="OrthoDB" id="9768284at2"/>
<dbReference type="PANTHER" id="PTHR37817">
    <property type="entry name" value="N-ACETYLTRANSFERASE EIS"/>
    <property type="match status" value="1"/>
</dbReference>
<sequence length="391" mass="45438">MIRELDEKDYQKAIQLSEYAFQYKVTEEELQKRRDQLKNHIILADEEEGEITSKLHIIPFQMHWHGNSVRMGGIAGVATFPEYRRMGKVNRLLTDALKRMRQEGMYLSYLHPFHTAFYRQFGWELVSSRKIVSFSRQDLVRIPSIKGTVRRHASKNMIAELKRIYSQFAIDNNSLLDRDDSWWENTVIQGAEHAAIAYSTDYTPLGYLLYEVKNKKFIIREGIFLEEEAKKLLWNYTAQHDSMVDGAEWVTHEKDEFTYYLHNPDAEVKVKPYAMGRIVDAEAILKAFPFHLQEQPLILHIHDSHAPWNNGTFMKNKEKADFFRQENEGAACAHPPKRGLTLDIGTLTALLSGYKDAEFLYRAGLMTGSLEDAESLSRCIPAKQSILFDFF</sequence>
<dbReference type="Proteomes" id="UP000448867">
    <property type="component" value="Unassembled WGS sequence"/>
</dbReference>
<dbReference type="PANTHER" id="PTHR37817:SF1">
    <property type="entry name" value="N-ACETYLTRANSFERASE EIS"/>
    <property type="match status" value="1"/>
</dbReference>
<dbReference type="PROSITE" id="PS51186">
    <property type="entry name" value="GNAT"/>
    <property type="match status" value="1"/>
</dbReference>
<proteinExistence type="predicted"/>
<name>A0A7X2IXN5_9BACI</name>
<keyword evidence="2" id="KW-0808">Transferase</keyword>
<gene>
    <name evidence="2" type="ORF">GJU40_05865</name>
</gene>
<dbReference type="Gene3D" id="3.30.1050.10">
    <property type="entry name" value="SCP2 sterol-binding domain"/>
    <property type="match status" value="1"/>
</dbReference>
<dbReference type="InterPro" id="IPR036527">
    <property type="entry name" value="SCP2_sterol-bd_dom_sf"/>
</dbReference>
<evidence type="ECO:0000259" key="1">
    <source>
        <dbReference type="PROSITE" id="PS51186"/>
    </source>
</evidence>
<dbReference type="InterPro" id="IPR016181">
    <property type="entry name" value="Acyl_CoA_acyltransferase"/>
</dbReference>
<accession>A0A7X2IXN5</accession>
<dbReference type="SUPFAM" id="SSF55729">
    <property type="entry name" value="Acyl-CoA N-acyltransferases (Nat)"/>
    <property type="match status" value="1"/>
</dbReference>
<dbReference type="SUPFAM" id="SSF55718">
    <property type="entry name" value="SCP-like"/>
    <property type="match status" value="1"/>
</dbReference>
<dbReference type="Pfam" id="PF17668">
    <property type="entry name" value="Acetyltransf_17"/>
    <property type="match status" value="1"/>
</dbReference>